<dbReference type="AlphaFoldDB" id="A0A1B6NPG9"/>
<evidence type="ECO:0000313" key="1">
    <source>
        <dbReference type="EMBL" id="KTF05203.1"/>
    </source>
</evidence>
<name>A0A1B6NPG9_9ZZZZ</name>
<organism evidence="1">
    <name type="scientific">marine sediment metagenome</name>
    <dbReference type="NCBI Taxonomy" id="412755"/>
    <lineage>
        <taxon>unclassified sequences</taxon>
        <taxon>metagenomes</taxon>
        <taxon>ecological metagenomes</taxon>
    </lineage>
</organism>
<dbReference type="Gene3D" id="3.30.450.20">
    <property type="entry name" value="PAS domain"/>
    <property type="match status" value="1"/>
</dbReference>
<accession>A0A1B6NPG9</accession>
<sequence length="165" mass="18087">MSFLKSSSSISEAKSTLGLALVLATVLVVLVVGLFESNIKATAESQTFTALEESAASAENAANSQVRKYINALNFLHQTPPISGIVRATENENLDPKDGTTLEQWKQRLETIFVAFIENNEEVDQLRIIQANEDGSEFIRVERNGGSVLVVKATIYNLKQREVTS</sequence>
<dbReference type="SUPFAM" id="SSF103190">
    <property type="entry name" value="Sensory domain-like"/>
    <property type="match status" value="1"/>
</dbReference>
<dbReference type="EMBL" id="AYSL01001937">
    <property type="protein sequence ID" value="KTF05203.1"/>
    <property type="molecule type" value="Genomic_DNA"/>
</dbReference>
<dbReference type="InterPro" id="IPR029151">
    <property type="entry name" value="Sensor-like_sf"/>
</dbReference>
<protein>
    <submittedName>
        <fullName evidence="1">Sensor protein</fullName>
    </submittedName>
</protein>
<reference evidence="1" key="1">
    <citation type="submission" date="2013-11" db="EMBL/GenBank/DDBJ databases">
        <title>Microbial diversity, functional groups and degradation webs in Northern and Southern Mediterranean and Red Sea marine crude oil polluted sites.</title>
        <authorList>
            <person name="Daffonchio D."/>
            <person name="Mapelli F."/>
            <person name="Ferrer M."/>
            <person name="Richter M."/>
            <person name="Cherif A."/>
            <person name="Malkawi H.I."/>
            <person name="Yakimov M.M."/>
            <person name="Abdel-Fattah Y.R."/>
            <person name="Blaghen M."/>
            <person name="Golyshin P.N."/>
            <person name="Kalogerakis N."/>
            <person name="Boon N."/>
            <person name="Magagnini M."/>
            <person name="Fava F."/>
        </authorList>
    </citation>
    <scope>NUCLEOTIDE SEQUENCE</scope>
</reference>
<comment type="caution">
    <text evidence="1">The sequence shown here is derived from an EMBL/GenBank/DDBJ whole genome shotgun (WGS) entry which is preliminary data.</text>
</comment>
<proteinExistence type="predicted"/>
<gene>
    <name evidence="1" type="ORF">MGSAQ_003310</name>
</gene>